<evidence type="ECO:0000313" key="2">
    <source>
        <dbReference type="Proteomes" id="UP000187417"/>
    </source>
</evidence>
<dbReference type="STRING" id="28117.BHV66_09060"/>
<evidence type="ECO:0000313" key="1">
    <source>
        <dbReference type="EMBL" id="OKY93502.1"/>
    </source>
</evidence>
<dbReference type="RefSeq" id="WP_004327693.1">
    <property type="nucleotide sequence ID" value="NZ_CABKND010000005.1"/>
</dbReference>
<dbReference type="AlphaFoldDB" id="A0A1Q6F458"/>
<gene>
    <name evidence="1" type="ORF">BHV66_09060</name>
</gene>
<accession>A0A1Q6F458</accession>
<protein>
    <recommendedName>
        <fullName evidence="3">Head fiber protein</fullName>
    </recommendedName>
</protein>
<dbReference type="EMBL" id="MNQH01000035">
    <property type="protein sequence ID" value="OKY93502.1"/>
    <property type="molecule type" value="Genomic_DNA"/>
</dbReference>
<proteinExistence type="predicted"/>
<comment type="caution">
    <text evidence="1">The sequence shown here is derived from an EMBL/GenBank/DDBJ whole genome shotgun (WGS) entry which is preliminary data.</text>
</comment>
<dbReference type="Proteomes" id="UP000187417">
    <property type="component" value="Unassembled WGS sequence"/>
</dbReference>
<dbReference type="GeneID" id="73802262"/>
<reference evidence="1 2" key="1">
    <citation type="journal article" date="2016" name="Nat. Biotechnol.">
        <title>Measurement of bacterial replication rates in microbial communities.</title>
        <authorList>
            <person name="Brown C.T."/>
            <person name="Olm M.R."/>
            <person name="Thomas B.C."/>
            <person name="Banfield J.F."/>
        </authorList>
    </citation>
    <scope>NUCLEOTIDE SEQUENCE [LARGE SCALE GENOMIC DNA]</scope>
    <source>
        <strain evidence="1">CAG:67_53_122</strain>
    </source>
</reference>
<evidence type="ECO:0008006" key="3">
    <source>
        <dbReference type="Google" id="ProtNLM"/>
    </source>
</evidence>
<organism evidence="1 2">
    <name type="scientific">Alistipes putredinis</name>
    <dbReference type="NCBI Taxonomy" id="28117"/>
    <lineage>
        <taxon>Bacteria</taxon>
        <taxon>Pseudomonadati</taxon>
        <taxon>Bacteroidota</taxon>
        <taxon>Bacteroidia</taxon>
        <taxon>Bacteroidales</taxon>
        <taxon>Rikenellaceae</taxon>
        <taxon>Alistipes</taxon>
    </lineage>
</organism>
<name>A0A1Q6F458_9BACT</name>
<sequence>MSWQNKFYDAPEPDKVVFEVVFSEKEGGGTVDVTELDGDLPAGSVVGLATGNIYKPIKGATLVKAIGAEDTNIEIAKGSGFKQGEFIAFGGKAVAITAINSSDASKDVLTTAAFGTTVAIGAKGYQAKSAKASGAEAIYTPAYLTGNKLEGGTVNNFVRLVNGASVRAVTTNIAPEILANLKSINLV</sequence>